<keyword evidence="3" id="KW-1185">Reference proteome</keyword>
<organism evidence="2 3">
    <name type="scientific">Dioscorea zingiberensis</name>
    <dbReference type="NCBI Taxonomy" id="325984"/>
    <lineage>
        <taxon>Eukaryota</taxon>
        <taxon>Viridiplantae</taxon>
        <taxon>Streptophyta</taxon>
        <taxon>Embryophyta</taxon>
        <taxon>Tracheophyta</taxon>
        <taxon>Spermatophyta</taxon>
        <taxon>Magnoliopsida</taxon>
        <taxon>Liliopsida</taxon>
        <taxon>Dioscoreales</taxon>
        <taxon>Dioscoreaceae</taxon>
        <taxon>Dioscorea</taxon>
    </lineage>
</organism>
<dbReference type="Proteomes" id="UP001085076">
    <property type="component" value="Miscellaneous, Linkage group lg04"/>
</dbReference>
<dbReference type="AlphaFoldDB" id="A0A9D5CJB8"/>
<gene>
    <name evidence="2" type="ORF">J5N97_016192</name>
</gene>
<dbReference type="EMBL" id="JAGGNH010000004">
    <property type="protein sequence ID" value="KAJ0974227.1"/>
    <property type="molecule type" value="Genomic_DNA"/>
</dbReference>
<protein>
    <recommendedName>
        <fullName evidence="1">KIB1-4 beta-propeller domain-containing protein</fullName>
    </recommendedName>
</protein>
<accession>A0A9D5CJB8</accession>
<dbReference type="InterPro" id="IPR005174">
    <property type="entry name" value="KIB1-4_b-propeller"/>
</dbReference>
<dbReference type="PANTHER" id="PTHR44259">
    <property type="entry name" value="OS07G0183000 PROTEIN-RELATED"/>
    <property type="match status" value="1"/>
</dbReference>
<dbReference type="OrthoDB" id="642536at2759"/>
<sequence length="223" mass="26020">MTTDIIPVPPLITGWKIPKNGQGAFPNLPSKQESMKKFKLFKAILNSNPYKHRESDVYLFAIFNSMSRNSKIAYHKVTTLNAPMNYDQLYLVEVDCQIWTTMRFQYPHPENPTLKKGEFRFVKIRRVSPMNVAHAEVIDLENRAFFVGLNQSLWVLTTEHTQLKKNCIYYTNFPLKRDGDVNGHQDFGIFDIETHEIERVAGCPLEYPFTWVPSAWLMPYQNL</sequence>
<evidence type="ECO:0000313" key="2">
    <source>
        <dbReference type="EMBL" id="KAJ0974227.1"/>
    </source>
</evidence>
<comment type="caution">
    <text evidence="2">The sequence shown here is derived from an EMBL/GenBank/DDBJ whole genome shotgun (WGS) entry which is preliminary data.</text>
</comment>
<dbReference type="InterPro" id="IPR050942">
    <property type="entry name" value="F-box_BR-signaling"/>
</dbReference>
<proteinExistence type="predicted"/>
<name>A0A9D5CJB8_9LILI</name>
<dbReference type="Pfam" id="PF03478">
    <property type="entry name" value="Beta-prop_KIB1-4"/>
    <property type="match status" value="1"/>
</dbReference>
<reference evidence="2" key="1">
    <citation type="submission" date="2021-03" db="EMBL/GenBank/DDBJ databases">
        <authorList>
            <person name="Li Z."/>
            <person name="Yang C."/>
        </authorList>
    </citation>
    <scope>NUCLEOTIDE SEQUENCE</scope>
    <source>
        <strain evidence="2">Dzin_1.0</strain>
        <tissue evidence="2">Leaf</tissue>
    </source>
</reference>
<reference evidence="2" key="2">
    <citation type="journal article" date="2022" name="Hortic Res">
        <title>The genome of Dioscorea zingiberensis sheds light on the biosynthesis, origin and evolution of the medicinally important diosgenin saponins.</title>
        <authorList>
            <person name="Li Y."/>
            <person name="Tan C."/>
            <person name="Li Z."/>
            <person name="Guo J."/>
            <person name="Li S."/>
            <person name="Chen X."/>
            <person name="Wang C."/>
            <person name="Dai X."/>
            <person name="Yang H."/>
            <person name="Song W."/>
            <person name="Hou L."/>
            <person name="Xu J."/>
            <person name="Tong Z."/>
            <person name="Xu A."/>
            <person name="Yuan X."/>
            <person name="Wang W."/>
            <person name="Yang Q."/>
            <person name="Chen L."/>
            <person name="Sun Z."/>
            <person name="Wang K."/>
            <person name="Pan B."/>
            <person name="Chen J."/>
            <person name="Bao Y."/>
            <person name="Liu F."/>
            <person name="Qi X."/>
            <person name="Gang D.R."/>
            <person name="Wen J."/>
            <person name="Li J."/>
        </authorList>
    </citation>
    <scope>NUCLEOTIDE SEQUENCE</scope>
    <source>
        <strain evidence="2">Dzin_1.0</strain>
    </source>
</reference>
<feature type="domain" description="KIB1-4 beta-propeller" evidence="1">
    <location>
        <begin position="84"/>
        <end position="191"/>
    </location>
</feature>
<evidence type="ECO:0000313" key="3">
    <source>
        <dbReference type="Proteomes" id="UP001085076"/>
    </source>
</evidence>
<evidence type="ECO:0000259" key="1">
    <source>
        <dbReference type="Pfam" id="PF03478"/>
    </source>
</evidence>